<evidence type="ECO:0000256" key="3">
    <source>
        <dbReference type="ARBA" id="ARBA00009003"/>
    </source>
</evidence>
<feature type="domain" description="AMP-dependent synthetase/ligase" evidence="14">
    <location>
        <begin position="911"/>
        <end position="1326"/>
    </location>
</feature>
<evidence type="ECO:0000256" key="10">
    <source>
        <dbReference type="ARBA" id="ARBA00023034"/>
    </source>
</evidence>
<feature type="compositionally biased region" description="Basic and acidic residues" evidence="13">
    <location>
        <begin position="120"/>
        <end position="129"/>
    </location>
</feature>
<dbReference type="Pfam" id="PF00501">
    <property type="entry name" value="AMP-binding"/>
    <property type="match status" value="1"/>
</dbReference>
<keyword evidence="11" id="KW-0472">Membrane</keyword>
<dbReference type="GO" id="GO:0000139">
    <property type="term" value="C:Golgi membrane"/>
    <property type="evidence" value="ECO:0007669"/>
    <property type="project" value="UniProtKB-SubCell"/>
</dbReference>
<evidence type="ECO:0000256" key="13">
    <source>
        <dbReference type="SAM" id="MobiDB-lite"/>
    </source>
</evidence>
<evidence type="ECO:0000256" key="8">
    <source>
        <dbReference type="ARBA" id="ARBA00022968"/>
    </source>
</evidence>
<keyword evidence="8" id="KW-0735">Signal-anchor</keyword>
<feature type="compositionally biased region" description="Pro residues" evidence="13">
    <location>
        <begin position="106"/>
        <end position="115"/>
    </location>
</feature>
<dbReference type="InterPro" id="IPR007577">
    <property type="entry name" value="GlycoTrfase_DXD_sugar-bd_CS"/>
</dbReference>
<evidence type="ECO:0000256" key="4">
    <source>
        <dbReference type="ARBA" id="ARBA00022598"/>
    </source>
</evidence>
<dbReference type="FunFam" id="3.90.550.20:FF:000002">
    <property type="entry name" value="Initiation-specific alpha-1,6-mannosyltransferase"/>
    <property type="match status" value="1"/>
</dbReference>
<dbReference type="RefSeq" id="XP_049145368.1">
    <property type="nucleotide sequence ID" value="XM_049288224.1"/>
</dbReference>
<evidence type="ECO:0000256" key="11">
    <source>
        <dbReference type="ARBA" id="ARBA00023136"/>
    </source>
</evidence>
<accession>A0A9Q8SUF1</accession>
<dbReference type="InterPro" id="IPR029044">
    <property type="entry name" value="Nucleotide-diphossugar_trans"/>
</dbReference>
<dbReference type="Proteomes" id="UP000830671">
    <property type="component" value="Chromosome 4"/>
</dbReference>
<dbReference type="PROSITE" id="PS00455">
    <property type="entry name" value="AMP_BINDING"/>
    <property type="match status" value="1"/>
</dbReference>
<evidence type="ECO:0000259" key="15">
    <source>
        <dbReference type="Pfam" id="PF13193"/>
    </source>
</evidence>
<dbReference type="SUPFAM" id="SSF56801">
    <property type="entry name" value="Acetyl-CoA synthetase-like"/>
    <property type="match status" value="1"/>
</dbReference>
<dbReference type="GeneID" id="73343234"/>
<proteinExistence type="inferred from homology"/>
<evidence type="ECO:0000313" key="17">
    <source>
        <dbReference type="Proteomes" id="UP000830671"/>
    </source>
</evidence>
<comment type="similarity">
    <text evidence="3">Belongs to the glycosyltransferase 32 family.</text>
</comment>
<evidence type="ECO:0000256" key="9">
    <source>
        <dbReference type="ARBA" id="ARBA00022989"/>
    </source>
</evidence>
<dbReference type="SUPFAM" id="SSF53448">
    <property type="entry name" value="Nucleotide-diphospho-sugar transferases"/>
    <property type="match status" value="1"/>
</dbReference>
<keyword evidence="17" id="KW-1185">Reference proteome</keyword>
<keyword evidence="7" id="KW-0812">Transmembrane</keyword>
<dbReference type="Gene3D" id="3.40.50.12780">
    <property type="entry name" value="N-terminal domain of ligase-like"/>
    <property type="match status" value="1"/>
</dbReference>
<dbReference type="GO" id="GO:0009100">
    <property type="term" value="P:glycoprotein metabolic process"/>
    <property type="evidence" value="ECO:0007669"/>
    <property type="project" value="UniProtKB-ARBA"/>
</dbReference>
<reference evidence="16" key="1">
    <citation type="journal article" date="2021" name="Mol. Plant Microbe Interact.">
        <title>Complete Genome Sequence of the Plant-Pathogenic Fungus Colletotrichum lupini.</title>
        <authorList>
            <person name="Baroncelli R."/>
            <person name="Pensec F."/>
            <person name="Da Lio D."/>
            <person name="Boufleur T."/>
            <person name="Vicente I."/>
            <person name="Sarrocco S."/>
            <person name="Picot A."/>
            <person name="Baraldi E."/>
            <person name="Sukno S."/>
            <person name="Thon M."/>
            <person name="Le Floch G."/>
        </authorList>
    </citation>
    <scope>NUCLEOTIDE SEQUENCE</scope>
    <source>
        <strain evidence="16">IMI 504893</strain>
    </source>
</reference>
<dbReference type="EMBL" id="CP019476">
    <property type="protein sequence ID" value="UQC83749.1"/>
    <property type="molecule type" value="Genomic_DNA"/>
</dbReference>
<evidence type="ECO:0000256" key="2">
    <source>
        <dbReference type="ARBA" id="ARBA00006432"/>
    </source>
</evidence>
<dbReference type="PANTHER" id="PTHR43201:SF30">
    <property type="entry name" value="AMP-DEPENDENT SYNTHETASE_LIGASE DOMAIN-CONTAINING PROTEIN"/>
    <property type="match status" value="1"/>
</dbReference>
<gene>
    <name evidence="16" type="ORF">CLUP02_09245</name>
</gene>
<dbReference type="Gene3D" id="3.30.300.30">
    <property type="match status" value="1"/>
</dbReference>
<dbReference type="PANTHER" id="PTHR43201">
    <property type="entry name" value="ACYL-COA SYNTHETASE"/>
    <property type="match status" value="1"/>
</dbReference>
<keyword evidence="6" id="KW-0808">Transferase</keyword>
<dbReference type="Pfam" id="PF04488">
    <property type="entry name" value="Gly_transf_sug"/>
    <property type="match status" value="1"/>
</dbReference>
<evidence type="ECO:0000256" key="5">
    <source>
        <dbReference type="ARBA" id="ARBA00022676"/>
    </source>
</evidence>
<dbReference type="Pfam" id="PF13193">
    <property type="entry name" value="AMP-binding_C"/>
    <property type="match status" value="1"/>
</dbReference>
<comment type="subcellular location">
    <subcellularLocation>
        <location evidence="12">Endomembrane system</location>
        <topology evidence="12">Single-pass type II membrane protein</topology>
    </subcellularLocation>
    <subcellularLocation>
        <location evidence="1">Golgi apparatus membrane</location>
        <topology evidence="1">Single-pass membrane protein</topology>
    </subcellularLocation>
</comment>
<feature type="region of interest" description="Disordered" evidence="13">
    <location>
        <begin position="281"/>
        <end position="313"/>
    </location>
</feature>
<dbReference type="InterPro" id="IPR045851">
    <property type="entry name" value="AMP-bd_C_sf"/>
</dbReference>
<keyword evidence="10" id="KW-0333">Golgi apparatus</keyword>
<dbReference type="GO" id="GO:0006631">
    <property type="term" value="P:fatty acid metabolic process"/>
    <property type="evidence" value="ECO:0007669"/>
    <property type="project" value="TreeGrafter"/>
</dbReference>
<dbReference type="Gene3D" id="3.90.550.20">
    <property type="match status" value="1"/>
</dbReference>
<dbReference type="InterPro" id="IPR020845">
    <property type="entry name" value="AMP-binding_CS"/>
</dbReference>
<dbReference type="FunFam" id="3.30.300.30:FF:000008">
    <property type="entry name" value="2,3-dihydroxybenzoate-AMP ligase"/>
    <property type="match status" value="1"/>
</dbReference>
<dbReference type="KEGG" id="clup:CLUP02_09245"/>
<dbReference type="GO" id="GO:0031956">
    <property type="term" value="F:medium-chain fatty acid-CoA ligase activity"/>
    <property type="evidence" value="ECO:0007669"/>
    <property type="project" value="TreeGrafter"/>
</dbReference>
<dbReference type="InterPro" id="IPR042099">
    <property type="entry name" value="ANL_N_sf"/>
</dbReference>
<dbReference type="InterPro" id="IPR000873">
    <property type="entry name" value="AMP-dep_synth/lig_dom"/>
</dbReference>
<keyword evidence="5" id="KW-0328">Glycosyltransferase</keyword>
<comment type="similarity">
    <text evidence="2">Belongs to the ATP-dependent AMP-binding enzyme family.</text>
</comment>
<dbReference type="GO" id="GO:0016757">
    <property type="term" value="F:glycosyltransferase activity"/>
    <property type="evidence" value="ECO:0007669"/>
    <property type="project" value="UniProtKB-KW"/>
</dbReference>
<sequence length="1487" mass="164098">MLVDAVNMDAPMKMDRNPPGQLPKACCVPGLYLEAKSSYMHYLGLIEAFSARHRTRSAQPAAFPSPVLSDQDTQVSIPASSKSWPTDTAAATAAFASFFSISPALSPSPSPPSPPLDSRYGLRDHDRSPELYPATPRLSTAPSSRYVPRLPLRPRDPRLSIRYPAHPFTTKTLTGFLSFSIQPRLSRLHLPASPTRLLSLILSIAPQPAASCSIHLIRTTSHPTLSTTATLFQSYNPIPSLFTHKSAMLTPRRAVAVAAFLLIVFYLISSSHDTTPAVKAPVAASNHDTTDSKTSSYTPASADGEIKPSAPKVATQKPMMDMSKMSLYDKLAYQYPYDPETRFPAYIWQTWKWTPAEQQFNFREQEASWSEQHPGFVHEVITDKVAVNLLRLLYASVPEVLKAYDALPLPVLKADFFRYLILLARGGIYSDIDTYAIKSALEWIPERVPRESVGLVIGIEADPDRPDWKDWYSRRIQFCQWTIQSKPGHPVLREIVVRITQEALKRKKAGELDNIADKSVVEFTGPAIWTDAIFDYFNDPRYFNMKNSKGAIDWQNFTGMETSKKVGDVVVLPITSFSPGVRQMGAKDYDDPMAFVKHDFEGTWKPEELRHIGEQNEDGEAEKGPHGVNWEMGRKWPPEANVRRGERPQKVWEQLATPIASGYPLSPLVNKQWIHNHLGINLPTAWPRNPSRLSRRVILRLTPGQSHIAGYNPARVLRISYAGEEEWKRDWTDRTKKRAESSNLFSPPCFEGYIVLYPDALEYLDELNTFFGFLDLVKHLFGLNLWVTEPRLSAGKLQQRQRRHLRKMMLSTAGYVRLATGPVARTTARRRCAGLRPGAVVAEVGQRRRLSSGYEGLSFSLGPEDLISSQLEDDNFLEFTNSRPHSLTCKTTPPLLTQTIPQHFSQIVSQHGDLPAVTARSPTPNSSSASPAATTTTLTYAALDTLSNTLAHGLRSLGVRKGDRLAVSLGNGAEFAALTYAAFKLGAVLVPLNPGFNAKQVGAALRHLGVEVLVIGKVTDLPYKPCRGRSNLELLRTLVPDLDKGGGVVESEVVPSLRRVVVLDNAGFHPEVEFAGGFKALTPYEVLLESGGATRAVVPDAPLKPDDTINIQFTSGTTSQPKAAMLTHTSILNNGHLIAQRMGLVPGDRIVVPPPLFHCFGCVLGYMATATTGPGILFPSPAFDPSATLRMVADYDATGLYGVSTMFVAVLEALAGGGVVKKEDMPRGLRKGIAAGSSVPESLMRRLYEVLGLRDLVICYGMTETSPVSCMTAPDDGFDKRTGSVGRAMPHTAVKIVDPADRGRVVKRGERGELAAAGYLVMKGYWGDEERTAEVRREEEDGRVWMYSGDEARMDEDGYVEITGRIKDLIIRGGENIHPLEVENCLFQMEGVKEVSVVGVPDEKLGESVAAFVVLKKGWKGEGGDGAAEGVNLITRDEARAWVREHLSSHLVPKHVFWVDDYPKTPSGKIQKFKLRDMAKDLLEGKK</sequence>
<evidence type="ECO:0000313" key="16">
    <source>
        <dbReference type="EMBL" id="UQC83749.1"/>
    </source>
</evidence>
<dbReference type="InterPro" id="IPR025110">
    <property type="entry name" value="AMP-bd_C"/>
</dbReference>
<evidence type="ECO:0000256" key="1">
    <source>
        <dbReference type="ARBA" id="ARBA00004194"/>
    </source>
</evidence>
<feature type="region of interest" description="Disordered" evidence="13">
    <location>
        <begin position="105"/>
        <end position="151"/>
    </location>
</feature>
<protein>
    <submittedName>
        <fullName evidence="16">AMP-binding enzyme</fullName>
    </submittedName>
</protein>
<evidence type="ECO:0000259" key="14">
    <source>
        <dbReference type="Pfam" id="PF00501"/>
    </source>
</evidence>
<feature type="region of interest" description="Disordered" evidence="13">
    <location>
        <begin position="614"/>
        <end position="634"/>
    </location>
</feature>
<organism evidence="16 17">
    <name type="scientific">Colletotrichum lupini</name>
    <dbReference type="NCBI Taxonomy" id="145971"/>
    <lineage>
        <taxon>Eukaryota</taxon>
        <taxon>Fungi</taxon>
        <taxon>Dikarya</taxon>
        <taxon>Ascomycota</taxon>
        <taxon>Pezizomycotina</taxon>
        <taxon>Sordariomycetes</taxon>
        <taxon>Hypocreomycetidae</taxon>
        <taxon>Glomerellales</taxon>
        <taxon>Glomerellaceae</taxon>
        <taxon>Colletotrichum</taxon>
        <taxon>Colletotrichum acutatum species complex</taxon>
    </lineage>
</organism>
<keyword evidence="4" id="KW-0436">Ligase</keyword>
<feature type="domain" description="AMP-binding enzyme C-terminal" evidence="15">
    <location>
        <begin position="1381"/>
        <end position="1469"/>
    </location>
</feature>
<evidence type="ECO:0000256" key="6">
    <source>
        <dbReference type="ARBA" id="ARBA00022679"/>
    </source>
</evidence>
<name>A0A9Q8SUF1_9PEZI</name>
<keyword evidence="9" id="KW-1133">Transmembrane helix</keyword>
<evidence type="ECO:0000256" key="12">
    <source>
        <dbReference type="ARBA" id="ARBA00060399"/>
    </source>
</evidence>
<evidence type="ECO:0000256" key="7">
    <source>
        <dbReference type="ARBA" id="ARBA00022692"/>
    </source>
</evidence>